<accession>A0A645JIL1</accession>
<proteinExistence type="predicted"/>
<name>A0A645JIL1_9ZZZZ</name>
<evidence type="ECO:0000313" key="1">
    <source>
        <dbReference type="EMBL" id="MPN63515.1"/>
    </source>
</evidence>
<sequence length="59" mass="7335">MVKNKEYICEKYNINQMIELVRNDSLINQHNNIKLENNENRMFLEYYAIYEELYKTNNQ</sequence>
<protein>
    <submittedName>
        <fullName evidence="1">Uncharacterized protein</fullName>
    </submittedName>
</protein>
<gene>
    <name evidence="1" type="ORF">SDC9_211279</name>
</gene>
<reference evidence="1" key="1">
    <citation type="submission" date="2019-08" db="EMBL/GenBank/DDBJ databases">
        <authorList>
            <person name="Kucharzyk K."/>
            <person name="Murdoch R.W."/>
            <person name="Higgins S."/>
            <person name="Loffler F."/>
        </authorList>
    </citation>
    <scope>NUCLEOTIDE SEQUENCE</scope>
</reference>
<dbReference type="AlphaFoldDB" id="A0A645JIL1"/>
<organism evidence="1">
    <name type="scientific">bioreactor metagenome</name>
    <dbReference type="NCBI Taxonomy" id="1076179"/>
    <lineage>
        <taxon>unclassified sequences</taxon>
        <taxon>metagenomes</taxon>
        <taxon>ecological metagenomes</taxon>
    </lineage>
</organism>
<comment type="caution">
    <text evidence="1">The sequence shown here is derived from an EMBL/GenBank/DDBJ whole genome shotgun (WGS) entry which is preliminary data.</text>
</comment>
<dbReference type="EMBL" id="VSSQ01143078">
    <property type="protein sequence ID" value="MPN63515.1"/>
    <property type="molecule type" value="Genomic_DNA"/>
</dbReference>